<feature type="compositionally biased region" description="Basic residues" evidence="1">
    <location>
        <begin position="1"/>
        <end position="10"/>
    </location>
</feature>
<feature type="compositionally biased region" description="Basic and acidic residues" evidence="1">
    <location>
        <begin position="58"/>
        <end position="80"/>
    </location>
</feature>
<keyword evidence="2" id="KW-0812">Transmembrane</keyword>
<dbReference type="EMBL" id="CCNE01000021">
    <property type="protein sequence ID" value="CDX57779.1"/>
    <property type="molecule type" value="Genomic_DNA"/>
</dbReference>
<feature type="region of interest" description="Disordered" evidence="1">
    <location>
        <begin position="1"/>
        <end position="22"/>
    </location>
</feature>
<protein>
    <submittedName>
        <fullName evidence="3">Uncharacterized protein</fullName>
    </submittedName>
</protein>
<feature type="region of interest" description="Disordered" evidence="1">
    <location>
        <begin position="36"/>
        <end position="89"/>
    </location>
</feature>
<name>A0A090G6T1_MESPL</name>
<proteinExistence type="predicted"/>
<evidence type="ECO:0000313" key="4">
    <source>
        <dbReference type="Proteomes" id="UP000046122"/>
    </source>
</evidence>
<keyword evidence="2" id="KW-1133">Transmembrane helix</keyword>
<evidence type="ECO:0000256" key="1">
    <source>
        <dbReference type="SAM" id="MobiDB-lite"/>
    </source>
</evidence>
<keyword evidence="2" id="KW-0472">Membrane</keyword>
<dbReference type="AlphaFoldDB" id="A0A090G6T1"/>
<organism evidence="3 4">
    <name type="scientific">Mesorhizobium plurifarium</name>
    <dbReference type="NCBI Taxonomy" id="69974"/>
    <lineage>
        <taxon>Bacteria</taxon>
        <taxon>Pseudomonadati</taxon>
        <taxon>Pseudomonadota</taxon>
        <taxon>Alphaproteobacteria</taxon>
        <taxon>Hyphomicrobiales</taxon>
        <taxon>Phyllobacteriaceae</taxon>
        <taxon>Mesorhizobium</taxon>
    </lineage>
</organism>
<feature type="transmembrane region" description="Helical" evidence="2">
    <location>
        <begin position="294"/>
        <end position="313"/>
    </location>
</feature>
<dbReference type="Proteomes" id="UP000046122">
    <property type="component" value="Unassembled WGS sequence"/>
</dbReference>
<gene>
    <name evidence="3" type="ORF">MPL3365_280047</name>
</gene>
<sequence length="440" mass="48296">MHAGERRHRAGRAEQMEIGAGQHVREPVATVEGLQPHGHIVDHGGKGLARDSAAAEALGERDDADGQRRPGDDVVGEPRRTPSGQVDQRDFRRAAADIEQHYALRVALDQRAAAGNGKASLGLAVDDLELQPGLALDAIQKLDTVGGRAAGLGGDQPGFPDLAVAQLLAADLQRLDRAVHRGLAEPAAGGQPLAQPDDARESVDDAKLAVTARHRDQQPAIVGAEVERGKDRQFRSRRTLRGRQPWLDRGRRAPRLACRRGGSRQLRHDVVLIAREHLAAALALAALARLAFRLIAMLVGLTCAGLSLARMLGAGMSGIGMSLVRARVAAESRRLRARRLRRRCPGHTHCRRARAGIVVFHFSSFRRRANRERTQQAPRFVSSWRQSSSAIRNHQEREAEFRQPHIWRDHVGAMSCRLNSRLQSGMSQMRVRRGWATSNQ</sequence>
<evidence type="ECO:0000256" key="2">
    <source>
        <dbReference type="SAM" id="Phobius"/>
    </source>
</evidence>
<reference evidence="3 4" key="1">
    <citation type="submission" date="2014-08" db="EMBL/GenBank/DDBJ databases">
        <authorList>
            <person name="Moulin Lionel"/>
        </authorList>
    </citation>
    <scope>NUCLEOTIDE SEQUENCE [LARGE SCALE GENOMIC DNA]</scope>
</reference>
<accession>A0A090G6T1</accession>
<evidence type="ECO:0000313" key="3">
    <source>
        <dbReference type="EMBL" id="CDX57779.1"/>
    </source>
</evidence>
<feature type="compositionally biased region" description="Basic and acidic residues" evidence="1">
    <location>
        <begin position="39"/>
        <end position="49"/>
    </location>
</feature>